<proteinExistence type="predicted"/>
<accession>A0A4Z1NEN4</accession>
<evidence type="ECO:0000313" key="2">
    <source>
        <dbReference type="EMBL" id="TID12832.1"/>
    </source>
</evidence>
<comment type="caution">
    <text evidence="2">The sequence shown here is derived from an EMBL/GenBank/DDBJ whole genome shotgun (WGS) entry which is preliminary data.</text>
</comment>
<reference evidence="2 3" key="1">
    <citation type="submission" date="2019-04" db="EMBL/GenBank/DDBJ databases">
        <title>High contiguity whole genome sequence and gene annotation resource for two Venturia nashicola isolates.</title>
        <authorList>
            <person name="Prokchorchik M."/>
            <person name="Won K."/>
            <person name="Lee Y."/>
            <person name="Choi E.D."/>
            <person name="Segonzac C."/>
            <person name="Sohn K.H."/>
        </authorList>
    </citation>
    <scope>NUCLEOTIDE SEQUENCE [LARGE SCALE GENOMIC DNA]</scope>
    <source>
        <strain evidence="2 3">PRI2</strain>
    </source>
</reference>
<keyword evidence="3" id="KW-1185">Reference proteome</keyword>
<dbReference type="Proteomes" id="UP000298493">
    <property type="component" value="Unassembled WGS sequence"/>
</dbReference>
<feature type="compositionally biased region" description="Polar residues" evidence="1">
    <location>
        <begin position="25"/>
        <end position="39"/>
    </location>
</feature>
<evidence type="ECO:0000256" key="1">
    <source>
        <dbReference type="SAM" id="MobiDB-lite"/>
    </source>
</evidence>
<protein>
    <submittedName>
        <fullName evidence="2">Uncharacterized protein</fullName>
    </submittedName>
</protein>
<sequence>MSFPTARNSTDTASTTTTTTTTSSLQKPKNQPSSKQPSLFTRLFHSPPTSPTDREKKQVKRQQRKTEFNKVRTVQNSMMVAQVGNPLT</sequence>
<dbReference type="EMBL" id="SNSC02000033">
    <property type="protein sequence ID" value="TID12832.1"/>
    <property type="molecule type" value="Genomic_DNA"/>
</dbReference>
<feature type="region of interest" description="Disordered" evidence="1">
    <location>
        <begin position="1"/>
        <end position="68"/>
    </location>
</feature>
<dbReference type="AlphaFoldDB" id="A0A4Z1NEN4"/>
<name>A0A4Z1NEN4_9PEZI</name>
<feature type="compositionally biased region" description="Low complexity" evidence="1">
    <location>
        <begin position="9"/>
        <end position="24"/>
    </location>
</feature>
<gene>
    <name evidence="2" type="ORF">E6O75_ATG09997</name>
</gene>
<organism evidence="2 3">
    <name type="scientific">Venturia nashicola</name>
    <dbReference type="NCBI Taxonomy" id="86259"/>
    <lineage>
        <taxon>Eukaryota</taxon>
        <taxon>Fungi</taxon>
        <taxon>Dikarya</taxon>
        <taxon>Ascomycota</taxon>
        <taxon>Pezizomycotina</taxon>
        <taxon>Dothideomycetes</taxon>
        <taxon>Pleosporomycetidae</taxon>
        <taxon>Venturiales</taxon>
        <taxon>Venturiaceae</taxon>
        <taxon>Venturia</taxon>
    </lineage>
</organism>
<evidence type="ECO:0000313" key="3">
    <source>
        <dbReference type="Proteomes" id="UP000298493"/>
    </source>
</evidence>